<feature type="chain" id="PRO_5046388081" description="Secreted protein" evidence="1">
    <location>
        <begin position="26"/>
        <end position="221"/>
    </location>
</feature>
<proteinExistence type="predicted"/>
<feature type="signal peptide" evidence="1">
    <location>
        <begin position="1"/>
        <end position="25"/>
    </location>
</feature>
<protein>
    <recommendedName>
        <fullName evidence="4">Secreted protein</fullName>
    </recommendedName>
</protein>
<sequence length="221" mass="23273">MKGINQFNCLPIAVGLLAVSSVAQAHTEAPGYTIENISTQFACSDLSEDNGTLELVGLDNNQQSLRATFLGGEMRALVSPGGFSDKKTCELEYTIIPKPGYRVSHIGFSAAGNYLATASSINNVRVRHRLDFSAETFSYQTTFSEGSDSFDNVIASVDLSDNCGDPLVVETSMITEVISFDGSVALVSLDQGQGGGGDSDGDGNADVDIDLADITVESCSF</sequence>
<dbReference type="Proteomes" id="UP001203423">
    <property type="component" value="Unassembled WGS sequence"/>
</dbReference>
<keyword evidence="3" id="KW-1185">Reference proteome</keyword>
<reference evidence="2 3" key="1">
    <citation type="submission" date="2022-01" db="EMBL/GenBank/DDBJ databases">
        <title>Whole genome-based taxonomy of the Shewanellaceae.</title>
        <authorList>
            <person name="Martin-Rodriguez A.J."/>
        </authorList>
    </citation>
    <scope>NUCLEOTIDE SEQUENCE [LARGE SCALE GENOMIC DNA]</scope>
    <source>
        <strain evidence="2 3">DSM 17177</strain>
    </source>
</reference>
<organism evidence="2 3">
    <name type="scientific">Shewanella surugensis</name>
    <dbReference type="NCBI Taxonomy" id="212020"/>
    <lineage>
        <taxon>Bacteria</taxon>
        <taxon>Pseudomonadati</taxon>
        <taxon>Pseudomonadota</taxon>
        <taxon>Gammaproteobacteria</taxon>
        <taxon>Alteromonadales</taxon>
        <taxon>Shewanellaceae</taxon>
        <taxon>Shewanella</taxon>
    </lineage>
</organism>
<gene>
    <name evidence="2" type="ORF">L2764_23340</name>
</gene>
<comment type="caution">
    <text evidence="2">The sequence shown here is derived from an EMBL/GenBank/DDBJ whole genome shotgun (WGS) entry which is preliminary data.</text>
</comment>
<keyword evidence="1" id="KW-0732">Signal</keyword>
<evidence type="ECO:0008006" key="4">
    <source>
        <dbReference type="Google" id="ProtNLM"/>
    </source>
</evidence>
<dbReference type="EMBL" id="JAKIKS010000146">
    <property type="protein sequence ID" value="MCL1127327.1"/>
    <property type="molecule type" value="Genomic_DNA"/>
</dbReference>
<evidence type="ECO:0000313" key="3">
    <source>
        <dbReference type="Proteomes" id="UP001203423"/>
    </source>
</evidence>
<name>A0ABT0LHZ5_9GAMM</name>
<accession>A0ABT0LHZ5</accession>
<evidence type="ECO:0000256" key="1">
    <source>
        <dbReference type="SAM" id="SignalP"/>
    </source>
</evidence>
<dbReference type="RefSeq" id="WP_248942723.1">
    <property type="nucleotide sequence ID" value="NZ_JAKIKS010000146.1"/>
</dbReference>
<evidence type="ECO:0000313" key="2">
    <source>
        <dbReference type="EMBL" id="MCL1127327.1"/>
    </source>
</evidence>